<sequence>MAGSYNLRSTSGQDQDAVPYAQLPGTSLSASIPYNTSHLKSKATDGRGIPGCHPARWIYELENNKFTSCDLFERAKRADLPTEFDWNHTHQLVISGKQSYQTPGNRLLSSVCLYCHYHFIFKMASESVQDNDHDHTLCNPKQAAWPMQDHLFPWHNLLWAGSDSHTKLLTERSKYYPLLAREYFVCTASPCTFVLTLEITEPRMHPWWIDLLGDKEAILQALAHAQEREPSRYDGATKAWADQAYNNLNTYLRNLEVSSPEEQRNIAKRNKRFAVLFGPRCFDIFRQLEFREEVAENEDGVDEGVFIPKAPPLPTGPCGSTELGTYRAYIEDVRSEVNCLIHQSGAKIDEKPSFIHDLLHTELGCRPVQGVEANAFVNLDRYKLLGILPGQSKDVVAYAYMRQWALMPNRRRELVDALMAVANDISDEQLMEYSVMQSSMFDSQLPRQGESDDEGLVNEALLYLGMSPPNTYSSDTVIDAFRKKIIATPGDASTARNMLMLIAQASSDDIYQLQLIMEADPKMSLATSRTVLNVPSEATWQAQKDAAERKLSTSQTRDEKALYLNALDSIADNTDSLELKQASIEFRHQYKIFPDGNEATDDDGPANMDLPVGLNNIGNTCYLNSLLQYLFTVKVVRDVVLNYNDFKLEIDDDAIKNRKLGGNKMQMDRGEAVVAQAFVRELADLFKNLEQSNRKATRPSQRLANAVLYSTHTIIEKSKVEANTSEALNPPPLPKRSEDATPAACSDVEMPDAPHGPSRDVETASIGSSQTLVGAGASGTRNSMDVNMDATQKIEDLVAVGTAEIASPTASKAQGAEESTAKTGTTITTTYTPSDMDEIVLKGLEHQDRSSGTEQQDVEEVIGSMINKLQAAIVPTSTDAETGIQMEKIMETFFVTTINYTKKFDEEQYQTEISFDRSITAFPAPDGPCSLYEALGRNFDQQMLDDSRLSRYTSIKSLPPILHVLIQRSQSIGQKNNNAVQIPETLYLDRFMDAPHDSEAFKRRVVEWSISSRLSDVRTSKLLCSGMPQSHQLIEKLVENMDQPDGPDAKLRDLVNNPSPKRSRPEEWDFDSAADEAKLLESSVPDVSGFRDHPSPPKKVRSCEEETLKSMQQEADYLERTLNDHFADQEAIPYRLQAVICHRGAMSSGHYWVWIHDFEQDVWRKYNDETVEVMADTSTVLQTLCSSGEPYYLCYVRDSDKDSHVNVPKRDPKPCVDISNGDASMELSVPSMIDLDKDDRSTLSTASHDVGETELITFDDEPTKHAEHVEISPAEYIN</sequence>
<gene>
    <name evidence="1" type="ORF">N3K66_002990</name>
</gene>
<dbReference type="EMBL" id="CM047942">
    <property type="protein sequence ID" value="KAI9901173.1"/>
    <property type="molecule type" value="Genomic_DNA"/>
</dbReference>
<reference evidence="1" key="1">
    <citation type="submission" date="2022-10" db="EMBL/GenBank/DDBJ databases">
        <title>Complete Genome of Trichothecium roseum strain YXFP-22015, a Plant Pathogen Isolated from Citrus.</title>
        <authorList>
            <person name="Wang Y."/>
            <person name="Zhu L."/>
        </authorList>
    </citation>
    <scope>NUCLEOTIDE SEQUENCE</scope>
    <source>
        <strain evidence="1">YXFP-22015</strain>
    </source>
</reference>
<accession>A0ACC0V4E7</accession>
<protein>
    <submittedName>
        <fullName evidence="1">Uncharacterized protein</fullName>
    </submittedName>
</protein>
<organism evidence="1 2">
    <name type="scientific">Trichothecium roseum</name>
    <dbReference type="NCBI Taxonomy" id="47278"/>
    <lineage>
        <taxon>Eukaryota</taxon>
        <taxon>Fungi</taxon>
        <taxon>Dikarya</taxon>
        <taxon>Ascomycota</taxon>
        <taxon>Pezizomycotina</taxon>
        <taxon>Sordariomycetes</taxon>
        <taxon>Hypocreomycetidae</taxon>
        <taxon>Hypocreales</taxon>
        <taxon>Hypocreales incertae sedis</taxon>
        <taxon>Trichothecium</taxon>
    </lineage>
</organism>
<evidence type="ECO:0000313" key="2">
    <source>
        <dbReference type="Proteomes" id="UP001163324"/>
    </source>
</evidence>
<name>A0ACC0V4E7_9HYPO</name>
<comment type="caution">
    <text evidence="1">The sequence shown here is derived from an EMBL/GenBank/DDBJ whole genome shotgun (WGS) entry which is preliminary data.</text>
</comment>
<evidence type="ECO:0000313" key="1">
    <source>
        <dbReference type="EMBL" id="KAI9901173.1"/>
    </source>
</evidence>
<dbReference type="Proteomes" id="UP001163324">
    <property type="component" value="Chromosome 3"/>
</dbReference>
<keyword evidence="2" id="KW-1185">Reference proteome</keyword>
<proteinExistence type="predicted"/>